<accession>A0A1E3QMZ9</accession>
<dbReference type="PANTHER" id="PTHR12192:SF2">
    <property type="entry name" value="GLUTATHIONE-SPECIFIC GAMMA-GLUTAMYLCYCLOTRANSFERASE 2"/>
    <property type="match status" value="1"/>
</dbReference>
<dbReference type="GO" id="GO:0005737">
    <property type="term" value="C:cytoplasm"/>
    <property type="evidence" value="ECO:0007669"/>
    <property type="project" value="TreeGrafter"/>
</dbReference>
<dbReference type="InterPro" id="IPR006840">
    <property type="entry name" value="ChaC"/>
</dbReference>
<dbReference type="GO" id="GO:0006751">
    <property type="term" value="P:glutathione catabolic process"/>
    <property type="evidence" value="ECO:0007669"/>
    <property type="project" value="EnsemblFungi"/>
</dbReference>
<dbReference type="Proteomes" id="UP000094336">
    <property type="component" value="Unassembled WGS sequence"/>
</dbReference>
<dbReference type="PANTHER" id="PTHR12192">
    <property type="entry name" value="CATION TRANSPORT PROTEIN CHAC-RELATED"/>
    <property type="match status" value="1"/>
</dbReference>
<dbReference type="EMBL" id="KV454434">
    <property type="protein sequence ID" value="ODQ78834.1"/>
    <property type="molecule type" value="Genomic_DNA"/>
</dbReference>
<dbReference type="EC" id="4.3.2.7" evidence="1"/>
<evidence type="ECO:0000256" key="1">
    <source>
        <dbReference type="ARBA" id="ARBA00012344"/>
    </source>
</evidence>
<dbReference type="OrthoDB" id="1933483at2759"/>
<dbReference type="GO" id="GO:0061928">
    <property type="term" value="F:glutathione specific gamma-glutamylcyclotransferase activity"/>
    <property type="evidence" value="ECO:0007669"/>
    <property type="project" value="UniProtKB-EC"/>
</dbReference>
<gene>
    <name evidence="3" type="ORF">BABINDRAFT_38570</name>
</gene>
<evidence type="ECO:0000256" key="2">
    <source>
        <dbReference type="ARBA" id="ARBA00023239"/>
    </source>
</evidence>
<organism evidence="3 4">
    <name type="scientific">Babjeviella inositovora NRRL Y-12698</name>
    <dbReference type="NCBI Taxonomy" id="984486"/>
    <lineage>
        <taxon>Eukaryota</taxon>
        <taxon>Fungi</taxon>
        <taxon>Dikarya</taxon>
        <taxon>Ascomycota</taxon>
        <taxon>Saccharomycotina</taxon>
        <taxon>Pichiomycetes</taxon>
        <taxon>Serinales incertae sedis</taxon>
        <taxon>Babjeviella</taxon>
    </lineage>
</organism>
<evidence type="ECO:0000313" key="4">
    <source>
        <dbReference type="Proteomes" id="UP000094336"/>
    </source>
</evidence>
<dbReference type="GO" id="GO:0003839">
    <property type="term" value="F:gamma-glutamylcyclotransferase activity"/>
    <property type="evidence" value="ECO:0007669"/>
    <property type="project" value="EnsemblFungi"/>
</dbReference>
<protein>
    <recommendedName>
        <fullName evidence="1">glutathione-specific gamma-glutamylcyclotransferase</fullName>
        <ecNumber evidence="1">4.3.2.7</ecNumber>
    </recommendedName>
</protein>
<keyword evidence="2" id="KW-0456">Lyase</keyword>
<dbReference type="AlphaFoldDB" id="A0A1E3QMZ9"/>
<sequence>MWVIGYGSLIYKPPPFTQHKVSGYLTGFIRRFWQSSSDHRGTPESPGRVVTLIPSSDLQRNPDLMDTYHDPAHLHVSAVAYYIAPENVAEVSDYLNVREQDGYSIHHVPFYVSAAAASDPELSKLLASLPIHPETGEKFIQSMIYIGTIDNESFVGPESMEQTATVIRTSVGPLGPNVEYLVNLHEAVKELAGDLDGDAYLKALVECVKS</sequence>
<evidence type="ECO:0000313" key="3">
    <source>
        <dbReference type="EMBL" id="ODQ78834.1"/>
    </source>
</evidence>
<name>A0A1E3QMZ9_9ASCO</name>
<dbReference type="GeneID" id="30149735"/>
<proteinExistence type="predicted"/>
<dbReference type="RefSeq" id="XP_018984162.1">
    <property type="nucleotide sequence ID" value="XM_019131882.1"/>
</dbReference>
<reference evidence="4" key="1">
    <citation type="submission" date="2016-05" db="EMBL/GenBank/DDBJ databases">
        <title>Comparative genomics of biotechnologically important yeasts.</title>
        <authorList>
            <consortium name="DOE Joint Genome Institute"/>
            <person name="Riley R."/>
            <person name="Haridas S."/>
            <person name="Wolfe K.H."/>
            <person name="Lopes M.R."/>
            <person name="Hittinger C.T."/>
            <person name="Goker M."/>
            <person name="Salamov A."/>
            <person name="Wisecaver J."/>
            <person name="Long T.M."/>
            <person name="Aerts A.L."/>
            <person name="Barry K."/>
            <person name="Choi C."/>
            <person name="Clum A."/>
            <person name="Coughlan A.Y."/>
            <person name="Deshpande S."/>
            <person name="Douglass A.P."/>
            <person name="Hanson S.J."/>
            <person name="Klenk H.-P."/>
            <person name="Labutti K."/>
            <person name="Lapidus A."/>
            <person name="Lindquist E."/>
            <person name="Lipzen A."/>
            <person name="Meier-Kolthoff J.P."/>
            <person name="Ohm R.A."/>
            <person name="Otillar R.P."/>
            <person name="Pangilinan J."/>
            <person name="Peng Y."/>
            <person name="Rokas A."/>
            <person name="Rosa C.A."/>
            <person name="Scheuner C."/>
            <person name="Sibirny A.A."/>
            <person name="Slot J.C."/>
            <person name="Stielow J.B."/>
            <person name="Sun H."/>
            <person name="Kurtzman C.P."/>
            <person name="Blackwell M."/>
            <person name="Grigoriev I.V."/>
            <person name="Jeffries T.W."/>
        </authorList>
    </citation>
    <scope>NUCLEOTIDE SEQUENCE [LARGE SCALE GENOMIC DNA]</scope>
    <source>
        <strain evidence="4">NRRL Y-12698</strain>
    </source>
</reference>
<keyword evidence="4" id="KW-1185">Reference proteome</keyword>
<dbReference type="Pfam" id="PF04752">
    <property type="entry name" value="ChaC"/>
    <property type="match status" value="1"/>
</dbReference>
<dbReference type="STRING" id="984486.A0A1E3QMZ9"/>